<keyword evidence="5" id="KW-0998">Cell outer membrane</keyword>
<keyword evidence="10" id="KW-1185">Reference proteome</keyword>
<dbReference type="InterPro" id="IPR011990">
    <property type="entry name" value="TPR-like_helical_dom_sf"/>
</dbReference>
<reference evidence="10" key="1">
    <citation type="journal article" date="2019" name="Int. J. Syst. Evol. Microbiol.">
        <title>The Global Catalogue of Microorganisms (GCM) 10K type strain sequencing project: providing services to taxonomists for standard genome sequencing and annotation.</title>
        <authorList>
            <consortium name="The Broad Institute Genomics Platform"/>
            <consortium name="The Broad Institute Genome Sequencing Center for Infectious Disease"/>
            <person name="Wu L."/>
            <person name="Ma J."/>
        </authorList>
    </citation>
    <scope>NUCLEOTIDE SEQUENCE [LARGE SCALE GENOMIC DNA]</scope>
    <source>
        <strain evidence="10">KCTC 52416</strain>
    </source>
</reference>
<dbReference type="InterPro" id="IPR033985">
    <property type="entry name" value="SusD-like_N"/>
</dbReference>
<evidence type="ECO:0000259" key="8">
    <source>
        <dbReference type="Pfam" id="PF14322"/>
    </source>
</evidence>
<dbReference type="RefSeq" id="WP_379020532.1">
    <property type="nucleotide sequence ID" value="NZ_JBHRTA010000016.1"/>
</dbReference>
<comment type="caution">
    <text evidence="9">The sequence shown here is derived from an EMBL/GenBank/DDBJ whole genome shotgun (WGS) entry which is preliminary data.</text>
</comment>
<evidence type="ECO:0000256" key="5">
    <source>
        <dbReference type="ARBA" id="ARBA00023237"/>
    </source>
</evidence>
<organism evidence="9 10">
    <name type="scientific">Parapedobacter deserti</name>
    <dbReference type="NCBI Taxonomy" id="1912957"/>
    <lineage>
        <taxon>Bacteria</taxon>
        <taxon>Pseudomonadati</taxon>
        <taxon>Bacteroidota</taxon>
        <taxon>Sphingobacteriia</taxon>
        <taxon>Sphingobacteriales</taxon>
        <taxon>Sphingobacteriaceae</taxon>
        <taxon>Parapedobacter</taxon>
    </lineage>
</organism>
<dbReference type="Gene3D" id="1.25.40.390">
    <property type="match status" value="1"/>
</dbReference>
<comment type="similarity">
    <text evidence="2">Belongs to the SusD family.</text>
</comment>
<evidence type="ECO:0000256" key="4">
    <source>
        <dbReference type="ARBA" id="ARBA00023136"/>
    </source>
</evidence>
<feature type="domain" description="RagB/SusD" evidence="7">
    <location>
        <begin position="350"/>
        <end position="480"/>
    </location>
</feature>
<comment type="subcellular location">
    <subcellularLocation>
        <location evidence="1">Cell outer membrane</location>
    </subcellularLocation>
</comment>
<feature type="chain" id="PRO_5045926776" evidence="6">
    <location>
        <begin position="24"/>
        <end position="482"/>
    </location>
</feature>
<dbReference type="Pfam" id="PF14322">
    <property type="entry name" value="SusD-like_3"/>
    <property type="match status" value="1"/>
</dbReference>
<sequence>MRILTYIAFAILLAGAGSCSSFLDPGAPKNQMPAALAFTDDKTATASVTGVLSRMNQLNYQFANVLSMILPAMAADEFVYAVSSAPFDEFKDNAVSSANQYVSTLWSQPYSYIAQANACIEGLEAATGLSPAVKSQLLGEARFIRAFCYFYLVNYFGDVPLVQTTDISVSNTLGRAPAAEVYTAIIADLQDAKERLGNGYPAGAAVDAGGERIRANKAVASALLARAYLYTEQWQAAAAEATAVIGNSLYRLMDTEALDDVFKANSDETIWQLQAVNTAGGRNTWEGFLLIPATPTSSPLFRLVPGYLYDAFEAGDERFASWVGSVTTSTGAEHRYPYKYKARFGVTPVQEYTMVLRLAEQYLIRAEAALMQGRPEEAMVDINTIRRRAGLAELPADAGAYGGAGAFAAAAREALEQERRVELFGEWGHRWFDLRRWPSVTGDTNKTRADDVLPALKNDWQSADIYLPLPDAATRTNPNLLK</sequence>
<dbReference type="EMBL" id="JBHRTA010000016">
    <property type="protein sequence ID" value="MFC3197133.1"/>
    <property type="molecule type" value="Genomic_DNA"/>
</dbReference>
<evidence type="ECO:0000256" key="3">
    <source>
        <dbReference type="ARBA" id="ARBA00022729"/>
    </source>
</evidence>
<accession>A0ABV7JGC1</accession>
<proteinExistence type="inferred from homology"/>
<evidence type="ECO:0000256" key="6">
    <source>
        <dbReference type="SAM" id="SignalP"/>
    </source>
</evidence>
<dbReference type="Proteomes" id="UP001595526">
    <property type="component" value="Unassembled WGS sequence"/>
</dbReference>
<keyword evidence="3 6" id="KW-0732">Signal</keyword>
<evidence type="ECO:0000313" key="10">
    <source>
        <dbReference type="Proteomes" id="UP001595526"/>
    </source>
</evidence>
<keyword evidence="4" id="KW-0472">Membrane</keyword>
<dbReference type="Pfam" id="PF07980">
    <property type="entry name" value="SusD_RagB"/>
    <property type="match status" value="1"/>
</dbReference>
<dbReference type="PROSITE" id="PS51257">
    <property type="entry name" value="PROKAR_LIPOPROTEIN"/>
    <property type="match status" value="1"/>
</dbReference>
<evidence type="ECO:0000256" key="2">
    <source>
        <dbReference type="ARBA" id="ARBA00006275"/>
    </source>
</evidence>
<evidence type="ECO:0000256" key="1">
    <source>
        <dbReference type="ARBA" id="ARBA00004442"/>
    </source>
</evidence>
<name>A0ABV7JGC1_9SPHI</name>
<dbReference type="SUPFAM" id="SSF48452">
    <property type="entry name" value="TPR-like"/>
    <property type="match status" value="1"/>
</dbReference>
<protein>
    <submittedName>
        <fullName evidence="9">RagB/SusD family nutrient uptake outer membrane protein</fullName>
    </submittedName>
</protein>
<dbReference type="InterPro" id="IPR012944">
    <property type="entry name" value="SusD_RagB_dom"/>
</dbReference>
<feature type="signal peptide" evidence="6">
    <location>
        <begin position="1"/>
        <end position="23"/>
    </location>
</feature>
<feature type="domain" description="SusD-like N-terminal" evidence="8">
    <location>
        <begin position="53"/>
        <end position="229"/>
    </location>
</feature>
<dbReference type="CDD" id="cd08977">
    <property type="entry name" value="SusD"/>
    <property type="match status" value="1"/>
</dbReference>
<evidence type="ECO:0000259" key="7">
    <source>
        <dbReference type="Pfam" id="PF07980"/>
    </source>
</evidence>
<gene>
    <name evidence="9" type="ORF">ACFOET_05885</name>
</gene>
<evidence type="ECO:0000313" key="9">
    <source>
        <dbReference type="EMBL" id="MFC3197133.1"/>
    </source>
</evidence>